<comment type="caution">
    <text evidence="1">The sequence shown here is derived from an EMBL/GenBank/DDBJ whole genome shotgun (WGS) entry which is preliminary data.</text>
</comment>
<name>A0ACC3SL48_9PEZI</name>
<keyword evidence="2" id="KW-1185">Reference proteome</keyword>
<reference evidence="1" key="1">
    <citation type="submission" date="2024-02" db="EMBL/GenBank/DDBJ databases">
        <title>Metagenome Assembled Genome of Zalaria obscura JY119.</title>
        <authorList>
            <person name="Vighnesh L."/>
            <person name="Jagadeeshwari U."/>
            <person name="Venkata Ramana C."/>
            <person name="Sasikala C."/>
        </authorList>
    </citation>
    <scope>NUCLEOTIDE SEQUENCE</scope>
    <source>
        <strain evidence="1">JY119</strain>
    </source>
</reference>
<gene>
    <name evidence="1" type="ORF">M8818_001330</name>
</gene>
<sequence>MAGEDLDRVEAQRLSLEENIAKLRKALQHWRTWDAEYEGVKEDLLAFEGPASDEQLAHLSKDFGGELVDEREIREILCLGDGQTLPIDTAVNKINKRQDYVQQNITILERQLESAEAQLERLLDDIPTDPGTSGLPLTEILEELDDDDNVVSSNVSQPEQATANILETLRKAGITELDPAKSKSGASQSAPSQTQQEGELPADQPSTEESKTQESVQSSANASVVDALKDAPEPPKTRKKSVSFSEDTKSAPAISAAQNHSLRRESNAVTEDVGVTEAVRERKKSVSFADVPDVVQLPPQPAPEAQIPVKAVNPELTRGSFGDGERVIELDEDDDMVGATIPTDESPEDARLRREMLQYSLNEVGSVVAELELDDNWSDDDDDDLELDDADFPTDSDVEEEDEHGRTKGKVMSDDYRKQMLELQEKLGANLIGNLGPDGAAPESGEINPDELRRLVVRPDSSFDAARETPEQTPAPQPAKEADGAKGTEPKAKKSVSFADVLDVAPKPSPQQPKSESTAKPAVVPAASSPLSDVVLERSALVAAPSSTDASSKPKVSRFKQRAMQSQAAEPEPQPQPQSQSQPLAKSTADALLADRVLERPSTQPTGAPEETDEYDPELQQRQLATEYYRMRNNMIRQQGGFKPTEEEIDQPLMEEDEEGKVKRVSRFKAARLRP</sequence>
<proteinExistence type="predicted"/>
<dbReference type="EMBL" id="JAMKPW020000005">
    <property type="protein sequence ID" value="KAK8217572.1"/>
    <property type="molecule type" value="Genomic_DNA"/>
</dbReference>
<accession>A0ACC3SL48</accession>
<organism evidence="1 2">
    <name type="scientific">Zalaria obscura</name>
    <dbReference type="NCBI Taxonomy" id="2024903"/>
    <lineage>
        <taxon>Eukaryota</taxon>
        <taxon>Fungi</taxon>
        <taxon>Dikarya</taxon>
        <taxon>Ascomycota</taxon>
        <taxon>Pezizomycotina</taxon>
        <taxon>Dothideomycetes</taxon>
        <taxon>Dothideomycetidae</taxon>
        <taxon>Dothideales</taxon>
        <taxon>Zalariaceae</taxon>
        <taxon>Zalaria</taxon>
    </lineage>
</organism>
<protein>
    <submittedName>
        <fullName evidence="1">Uncharacterized protein</fullName>
    </submittedName>
</protein>
<dbReference type="Proteomes" id="UP001320706">
    <property type="component" value="Unassembled WGS sequence"/>
</dbReference>
<evidence type="ECO:0000313" key="1">
    <source>
        <dbReference type="EMBL" id="KAK8217572.1"/>
    </source>
</evidence>
<evidence type="ECO:0000313" key="2">
    <source>
        <dbReference type="Proteomes" id="UP001320706"/>
    </source>
</evidence>